<reference evidence="3" key="1">
    <citation type="submission" date="2015-10" db="EMBL/GenBank/DDBJ databases">
        <title>Draft Genome Sequences of 11 Lactococcus lactis subspecies cremoris strains.</title>
        <authorList>
            <person name="Wels M."/>
            <person name="Backus L."/>
            <person name="Boekhorst J."/>
            <person name="Dijkstra A."/>
            <person name="Beerthuizen M."/>
            <person name="Kelly W."/>
            <person name="Siezen R."/>
            <person name="Bachmann H."/>
            <person name="Van Hijum S."/>
        </authorList>
    </citation>
    <scope>NUCLEOTIDE SEQUENCE [LARGE SCALE GENOMIC DNA]</scope>
    <source>
        <strain evidence="3">M20</strain>
    </source>
</reference>
<gene>
    <name evidence="2" type="ORF">M20_1008</name>
</gene>
<sequence length="64" mass="7174">MKKFFIIIFAIFSIGILSSCKTSSAYRATVSSNITHFDECTITTRDSSTDHEFKAYLSPVETTN</sequence>
<evidence type="ECO:0000313" key="2">
    <source>
        <dbReference type="EMBL" id="KSU21298.1"/>
    </source>
</evidence>
<comment type="caution">
    <text evidence="2">The sequence shown here is derived from an EMBL/GenBank/DDBJ whole genome shotgun (WGS) entry which is preliminary data.</text>
</comment>
<evidence type="ECO:0000313" key="3">
    <source>
        <dbReference type="Proteomes" id="UP000053719"/>
    </source>
</evidence>
<evidence type="ECO:0000256" key="1">
    <source>
        <dbReference type="SAM" id="SignalP"/>
    </source>
</evidence>
<name>A0A0V8E640_LACLL</name>
<proteinExistence type="predicted"/>
<accession>A0A0V8E640</accession>
<dbReference type="AlphaFoldDB" id="A0A0V8E640"/>
<dbReference type="RefSeq" id="WP_058211645.1">
    <property type="nucleotide sequence ID" value="NZ_CP173185.1"/>
</dbReference>
<keyword evidence="1" id="KW-0732">Signal</keyword>
<feature type="signal peptide" evidence="1">
    <location>
        <begin position="1"/>
        <end position="27"/>
    </location>
</feature>
<organism evidence="2 3">
    <name type="scientific">Lactococcus lactis subsp. lactis</name>
    <name type="common">Streptococcus lactis</name>
    <dbReference type="NCBI Taxonomy" id="1360"/>
    <lineage>
        <taxon>Bacteria</taxon>
        <taxon>Bacillati</taxon>
        <taxon>Bacillota</taxon>
        <taxon>Bacilli</taxon>
        <taxon>Lactobacillales</taxon>
        <taxon>Streptococcaceae</taxon>
        <taxon>Lactococcus</taxon>
    </lineage>
</organism>
<dbReference type="Proteomes" id="UP000053719">
    <property type="component" value="Unassembled WGS sequence"/>
</dbReference>
<dbReference type="EMBL" id="LKLU01000066">
    <property type="protein sequence ID" value="KSU21298.1"/>
    <property type="molecule type" value="Genomic_DNA"/>
</dbReference>
<dbReference type="PROSITE" id="PS51257">
    <property type="entry name" value="PROKAR_LIPOPROTEIN"/>
    <property type="match status" value="1"/>
</dbReference>
<dbReference type="PATRIC" id="fig|1360.114.peg.63"/>
<feature type="chain" id="PRO_5038487296" evidence="1">
    <location>
        <begin position="28"/>
        <end position="64"/>
    </location>
</feature>
<protein>
    <submittedName>
        <fullName evidence="2">Uncharacterized protein</fullName>
    </submittedName>
</protein>